<sequence>MMKKLIYNIGIATLVLATSCSEKFLDTENLYEKSLDNFYSSPQDIEEAMSGVYNAMYTGGVHSDEGIVANLLSDMMLGGGGPDDKSAKNVDKFEDPEEDTYRDLWVETYNGVTRANAILEKVEEVDFSSFFDTPEESVAFKNQTVGEAYFMRGYYYFRAAKFFGGMPLILAIDDPRDAPRASFSETFAQIASDFKLAIETMPSINFNDIPTSSYGHANKWVAEAYLAKAYLFYTGYMTNMEGQSTSDLPLADGGSLSKSNVLAYLDDCINNSGYDLATDFRNLWPYSYVNQSAGTTVLPWAETEGLAWVGQDGHSPTFGTGNKETMFALRYSTTSWGEGQKYNNRMPLFMGIRDNSMVPFGQGWGWGTVNPKLWNQWDDSDKRKVGSIIELGNADQGTAGYEADKGDHETGFFNKKYTTVQHPDPDGVDGVKGMFYFLYDMNNGDPMQLWAAQDYILMRFADVLLMHSEISGTATGMNRVRVRAGLGEIGYSLEALKEERLHELAFEGIRWFDLVRWGDVNTAFDDAINVRNSGIDAVYKVTYRPETKGLVPVPETEIRLSGGVYSQNPGW</sequence>
<comment type="similarity">
    <text evidence="2">Belongs to the SusD family.</text>
</comment>
<protein>
    <submittedName>
        <fullName evidence="8">SusD-like protein</fullName>
    </submittedName>
</protein>
<accession>A0A221URE5</accession>
<evidence type="ECO:0000256" key="3">
    <source>
        <dbReference type="ARBA" id="ARBA00022729"/>
    </source>
</evidence>
<keyword evidence="3" id="KW-0732">Signal</keyword>
<feature type="domain" description="RagB/SusD" evidence="6">
    <location>
        <begin position="376"/>
        <end position="571"/>
    </location>
</feature>
<evidence type="ECO:0000256" key="2">
    <source>
        <dbReference type="ARBA" id="ARBA00006275"/>
    </source>
</evidence>
<evidence type="ECO:0000313" key="9">
    <source>
        <dbReference type="Proteomes" id="UP000204551"/>
    </source>
</evidence>
<dbReference type="GO" id="GO:0009279">
    <property type="term" value="C:cell outer membrane"/>
    <property type="evidence" value="ECO:0007669"/>
    <property type="project" value="UniProtKB-SubCell"/>
</dbReference>
<dbReference type="Pfam" id="PF07980">
    <property type="entry name" value="SusD_RagB"/>
    <property type="match status" value="1"/>
</dbReference>
<evidence type="ECO:0000313" key="8">
    <source>
        <dbReference type="EMBL" id="ASO03758.1"/>
    </source>
</evidence>
<gene>
    <name evidence="8" type="ORF">AREALGSMS7_00260</name>
</gene>
<dbReference type="InterPro" id="IPR012944">
    <property type="entry name" value="SusD_RagB_dom"/>
</dbReference>
<dbReference type="PROSITE" id="PS51257">
    <property type="entry name" value="PROKAR_LIPOPROTEIN"/>
    <property type="match status" value="1"/>
</dbReference>
<dbReference type="eggNOG" id="COG0436">
    <property type="taxonomic scope" value="Bacteria"/>
</dbReference>
<dbReference type="InterPro" id="IPR011990">
    <property type="entry name" value="TPR-like_helical_dom_sf"/>
</dbReference>
<dbReference type="STRING" id="616991.GCA_000733925_03409"/>
<dbReference type="SUPFAM" id="SSF48452">
    <property type="entry name" value="TPR-like"/>
    <property type="match status" value="1"/>
</dbReference>
<keyword evidence="5" id="KW-0998">Cell outer membrane</keyword>
<evidence type="ECO:0000256" key="5">
    <source>
        <dbReference type="ARBA" id="ARBA00023237"/>
    </source>
</evidence>
<keyword evidence="4" id="KW-0472">Membrane</keyword>
<reference evidence="8 9" key="1">
    <citation type="submission" date="2017-07" db="EMBL/GenBank/DDBJ databases">
        <title>Genome Sequence of Arenibacter algicola Strain SMS7 Isolated from a culture of the Diatom Skeletonema marinoi.</title>
        <authorList>
            <person name="Topel M."/>
            <person name="Pinder M.I.M."/>
            <person name="Johansson O.N."/>
            <person name="Kourtchenko O."/>
            <person name="Godhe A."/>
            <person name="Clarke A.K."/>
        </authorList>
    </citation>
    <scope>NUCLEOTIDE SEQUENCE [LARGE SCALE GENOMIC DNA]</scope>
    <source>
        <strain evidence="8 9">SMS7</strain>
    </source>
</reference>
<organism evidence="8 9">
    <name type="scientific">Arenibacter algicola</name>
    <dbReference type="NCBI Taxonomy" id="616991"/>
    <lineage>
        <taxon>Bacteria</taxon>
        <taxon>Pseudomonadati</taxon>
        <taxon>Bacteroidota</taxon>
        <taxon>Flavobacteriia</taxon>
        <taxon>Flavobacteriales</taxon>
        <taxon>Flavobacteriaceae</taxon>
        <taxon>Arenibacter</taxon>
    </lineage>
</organism>
<comment type="subcellular location">
    <subcellularLocation>
        <location evidence="1">Cell outer membrane</location>
    </subcellularLocation>
</comment>
<feature type="domain" description="SusD-like N-terminal" evidence="7">
    <location>
        <begin position="23"/>
        <end position="231"/>
    </location>
</feature>
<dbReference type="InterPro" id="IPR033985">
    <property type="entry name" value="SusD-like_N"/>
</dbReference>
<evidence type="ECO:0000256" key="1">
    <source>
        <dbReference type="ARBA" id="ARBA00004442"/>
    </source>
</evidence>
<dbReference type="Pfam" id="PF14322">
    <property type="entry name" value="SusD-like_3"/>
    <property type="match status" value="1"/>
</dbReference>
<evidence type="ECO:0000259" key="6">
    <source>
        <dbReference type="Pfam" id="PF07980"/>
    </source>
</evidence>
<evidence type="ECO:0000259" key="7">
    <source>
        <dbReference type="Pfam" id="PF14322"/>
    </source>
</evidence>
<proteinExistence type="inferred from homology"/>
<dbReference type="EMBL" id="CP022515">
    <property type="protein sequence ID" value="ASO03758.1"/>
    <property type="molecule type" value="Genomic_DNA"/>
</dbReference>
<name>A0A221URE5_9FLAO</name>
<dbReference type="AlphaFoldDB" id="A0A221URE5"/>
<dbReference type="KEGG" id="aalg:AREALGSMS7_00260"/>
<dbReference type="Gene3D" id="1.25.40.390">
    <property type="match status" value="1"/>
</dbReference>
<dbReference type="Proteomes" id="UP000204551">
    <property type="component" value="Chromosome"/>
</dbReference>
<evidence type="ECO:0000256" key="4">
    <source>
        <dbReference type="ARBA" id="ARBA00023136"/>
    </source>
</evidence>
<dbReference type="RefSeq" id="WP_232514031.1">
    <property type="nucleotide sequence ID" value="NZ_CP022515.1"/>
</dbReference>